<reference evidence="1 2" key="1">
    <citation type="submission" date="2020-07" db="EMBL/GenBank/DDBJ databases">
        <title>Sequencing the genomes of 1000 actinobacteria strains.</title>
        <authorList>
            <person name="Klenk H.-P."/>
        </authorList>
    </citation>
    <scope>NUCLEOTIDE SEQUENCE [LARGE SCALE GENOMIC DNA]</scope>
    <source>
        <strain evidence="1 2">DSM 23987</strain>
    </source>
</reference>
<sequence length="67" mass="7187">MVLGVLVGEDDVELDVEVVEVVEVTEGAEDPEAPVDPACGLVALHAAVAQIVSTHTPTRRRRWRRAG</sequence>
<evidence type="ECO:0000313" key="1">
    <source>
        <dbReference type="EMBL" id="NYG07451.1"/>
    </source>
</evidence>
<keyword evidence="2" id="KW-1185">Reference proteome</keyword>
<comment type="caution">
    <text evidence="1">The sequence shown here is derived from an EMBL/GenBank/DDBJ whole genome shotgun (WGS) entry which is preliminary data.</text>
</comment>
<protein>
    <submittedName>
        <fullName evidence="1">Uncharacterized protein</fullName>
    </submittedName>
</protein>
<gene>
    <name evidence="1" type="ORF">BJ986_001938</name>
</gene>
<dbReference type="EMBL" id="JACCAB010000001">
    <property type="protein sequence ID" value="NYG07451.1"/>
    <property type="molecule type" value="Genomic_DNA"/>
</dbReference>
<dbReference type="AlphaFoldDB" id="A0A852WIM7"/>
<organism evidence="1 2">
    <name type="scientific">Pedococcus badiiscoriae</name>
    <dbReference type="NCBI Taxonomy" id="642776"/>
    <lineage>
        <taxon>Bacteria</taxon>
        <taxon>Bacillati</taxon>
        <taxon>Actinomycetota</taxon>
        <taxon>Actinomycetes</taxon>
        <taxon>Micrococcales</taxon>
        <taxon>Intrasporangiaceae</taxon>
        <taxon>Pedococcus</taxon>
    </lineage>
</organism>
<proteinExistence type="predicted"/>
<accession>A0A852WIM7</accession>
<name>A0A852WIM7_9MICO</name>
<dbReference type="Proteomes" id="UP000573599">
    <property type="component" value="Unassembled WGS sequence"/>
</dbReference>
<evidence type="ECO:0000313" key="2">
    <source>
        <dbReference type="Proteomes" id="UP000573599"/>
    </source>
</evidence>
<dbReference type="RefSeq" id="WP_179421802.1">
    <property type="nucleotide sequence ID" value="NZ_JACCAB010000001.1"/>
</dbReference>